<reference evidence="1 2" key="1">
    <citation type="submission" date="2024-02" db="EMBL/GenBank/DDBJ databases">
        <authorList>
            <person name="Chen Y."/>
            <person name="Shah S."/>
            <person name="Dougan E. K."/>
            <person name="Thang M."/>
            <person name="Chan C."/>
        </authorList>
    </citation>
    <scope>NUCLEOTIDE SEQUENCE [LARGE SCALE GENOMIC DNA]</scope>
</reference>
<proteinExistence type="predicted"/>
<accession>A0ABP0Q0K5</accession>
<dbReference type="EMBL" id="CAXAMN010023873">
    <property type="protein sequence ID" value="CAK9081805.1"/>
    <property type="molecule type" value="Genomic_DNA"/>
</dbReference>
<sequence length="205" mass="21953">MLNSRAMSIARQSYATLHTTRTANAGRLAGAVKAVLAQDQGCVLQAVGPAAHSKALKAMVYATDFFEKDRPGLCVAADPRVHQVPADGGRPATTGIRFHLTLVPQLVVSEADLMFSKSSNPGMFAAELAEKIRARNLVTLSGMGELPMSLALKAMLIARKHLQLKDDEALLAIPLVQELESDSGQLKRTLLQCQRARAPKSALEA</sequence>
<keyword evidence="2" id="KW-1185">Reference proteome</keyword>
<evidence type="ECO:0000313" key="1">
    <source>
        <dbReference type="EMBL" id="CAK9081805.1"/>
    </source>
</evidence>
<dbReference type="InterPro" id="IPR007347">
    <property type="entry name" value="SpoVS"/>
</dbReference>
<gene>
    <name evidence="1" type="ORF">CCMP2556_LOCUS39992</name>
</gene>
<name>A0ABP0Q0K5_9DINO</name>
<dbReference type="Pfam" id="PF04232">
    <property type="entry name" value="SpoVS"/>
    <property type="match status" value="2"/>
</dbReference>
<comment type="caution">
    <text evidence="1">The sequence shown here is derived from an EMBL/GenBank/DDBJ whole genome shotgun (WGS) entry which is preliminary data.</text>
</comment>
<organism evidence="1 2">
    <name type="scientific">Durusdinium trenchii</name>
    <dbReference type="NCBI Taxonomy" id="1381693"/>
    <lineage>
        <taxon>Eukaryota</taxon>
        <taxon>Sar</taxon>
        <taxon>Alveolata</taxon>
        <taxon>Dinophyceae</taxon>
        <taxon>Suessiales</taxon>
        <taxon>Symbiodiniaceae</taxon>
        <taxon>Durusdinium</taxon>
    </lineage>
</organism>
<protein>
    <submittedName>
        <fullName evidence="1">Uncharacterized protein</fullName>
    </submittedName>
</protein>
<dbReference type="Gene3D" id="3.30.110.20">
    <property type="entry name" value="Alba-like domain"/>
    <property type="match status" value="2"/>
</dbReference>
<dbReference type="Proteomes" id="UP001642484">
    <property type="component" value="Unassembled WGS sequence"/>
</dbReference>
<evidence type="ECO:0000313" key="2">
    <source>
        <dbReference type="Proteomes" id="UP001642484"/>
    </source>
</evidence>
<dbReference type="InterPro" id="IPR036882">
    <property type="entry name" value="Alba-like_dom_sf"/>
</dbReference>